<dbReference type="Gene3D" id="2.30.110.10">
    <property type="entry name" value="Electron Transport, Fmn-binding Protein, Chain A"/>
    <property type="match status" value="1"/>
</dbReference>
<evidence type="ECO:0000313" key="4">
    <source>
        <dbReference type="Proteomes" id="UP000253790"/>
    </source>
</evidence>
<protein>
    <submittedName>
        <fullName evidence="3">Nitroreductase family deazaflavin-dependent oxidoreductase</fullName>
    </submittedName>
</protein>
<evidence type="ECO:0000256" key="1">
    <source>
        <dbReference type="ARBA" id="ARBA00008710"/>
    </source>
</evidence>
<dbReference type="KEGG" id="orn:DV701_03380"/>
<reference evidence="3 4" key="1">
    <citation type="submission" date="2018-07" db="EMBL/GenBank/DDBJ databases">
        <title>Complete genome sequencing of Ornithinimicrobium sp. AMA3305.</title>
        <authorList>
            <person name="Bae J.-W."/>
        </authorList>
    </citation>
    <scope>NUCLEOTIDE SEQUENCE [LARGE SCALE GENOMIC DNA]</scope>
    <source>
        <strain evidence="3 4">AMA3305</strain>
    </source>
</reference>
<organism evidence="3 4">
    <name type="scientific">Ornithinimicrobium avium</name>
    <dbReference type="NCBI Taxonomy" id="2283195"/>
    <lineage>
        <taxon>Bacteria</taxon>
        <taxon>Bacillati</taxon>
        <taxon>Actinomycetota</taxon>
        <taxon>Actinomycetes</taxon>
        <taxon>Micrococcales</taxon>
        <taxon>Ornithinimicrobiaceae</taxon>
        <taxon>Ornithinimicrobium</taxon>
    </lineage>
</organism>
<proteinExistence type="inferred from homology"/>
<dbReference type="SUPFAM" id="SSF50475">
    <property type="entry name" value="FMN-binding split barrel"/>
    <property type="match status" value="1"/>
</dbReference>
<dbReference type="Pfam" id="PF04075">
    <property type="entry name" value="F420H2_quin_red"/>
    <property type="match status" value="1"/>
</dbReference>
<name>A0A345NJV0_9MICO</name>
<dbReference type="PANTHER" id="PTHR39428:SF3">
    <property type="entry name" value="DEAZAFLAVIN-DEPENDENT NITROREDUCTASE"/>
    <property type="match status" value="1"/>
</dbReference>
<keyword evidence="4" id="KW-1185">Reference proteome</keyword>
<dbReference type="NCBIfam" id="TIGR00026">
    <property type="entry name" value="hi_GC_TIGR00026"/>
    <property type="match status" value="1"/>
</dbReference>
<dbReference type="InterPro" id="IPR012349">
    <property type="entry name" value="Split_barrel_FMN-bd"/>
</dbReference>
<dbReference type="Proteomes" id="UP000253790">
    <property type="component" value="Chromosome"/>
</dbReference>
<comment type="similarity">
    <text evidence="1">Belongs to the F420H(2)-dependent quinone reductase family.</text>
</comment>
<dbReference type="GO" id="GO:0005886">
    <property type="term" value="C:plasma membrane"/>
    <property type="evidence" value="ECO:0007669"/>
    <property type="project" value="TreeGrafter"/>
</dbReference>
<gene>
    <name evidence="3" type="ORF">DV701_03380</name>
</gene>
<evidence type="ECO:0000313" key="3">
    <source>
        <dbReference type="EMBL" id="AXH95308.1"/>
    </source>
</evidence>
<dbReference type="AlphaFoldDB" id="A0A345NJV0"/>
<sequence>MTEKSGWVARQLASIDAAGDTGAVSVQGRPVVVVTMRGARSGQLRRVPLMRVEHEGTYLAVASKGGSPKDPVWVHNLRADSEVLVQDGTDQQVRRARLLEDGAERDAWWSRAVEAFPSYADYQEKTDRQIPVFILERTG</sequence>
<dbReference type="OrthoDB" id="8225825at2"/>
<dbReference type="InterPro" id="IPR004378">
    <property type="entry name" value="F420H2_quin_Rdtase"/>
</dbReference>
<dbReference type="GO" id="GO:0070967">
    <property type="term" value="F:coenzyme F420 binding"/>
    <property type="evidence" value="ECO:0007669"/>
    <property type="project" value="TreeGrafter"/>
</dbReference>
<comment type="catalytic activity">
    <reaction evidence="2">
        <text>oxidized coenzyme F420-(gamma-L-Glu)(n) + a quinol + H(+) = reduced coenzyme F420-(gamma-L-Glu)(n) + a quinone</text>
        <dbReference type="Rhea" id="RHEA:39663"/>
        <dbReference type="Rhea" id="RHEA-COMP:12939"/>
        <dbReference type="Rhea" id="RHEA-COMP:14378"/>
        <dbReference type="ChEBI" id="CHEBI:15378"/>
        <dbReference type="ChEBI" id="CHEBI:24646"/>
        <dbReference type="ChEBI" id="CHEBI:132124"/>
        <dbReference type="ChEBI" id="CHEBI:133980"/>
        <dbReference type="ChEBI" id="CHEBI:139511"/>
    </reaction>
</comment>
<dbReference type="PANTHER" id="PTHR39428">
    <property type="entry name" value="F420H(2)-DEPENDENT QUINONE REDUCTASE RV1261C"/>
    <property type="match status" value="1"/>
</dbReference>
<dbReference type="EMBL" id="CP031229">
    <property type="protein sequence ID" value="AXH95308.1"/>
    <property type="molecule type" value="Genomic_DNA"/>
</dbReference>
<evidence type="ECO:0000256" key="2">
    <source>
        <dbReference type="ARBA" id="ARBA00049106"/>
    </source>
</evidence>
<accession>A0A345NJV0</accession>
<dbReference type="GO" id="GO:0016491">
    <property type="term" value="F:oxidoreductase activity"/>
    <property type="evidence" value="ECO:0007669"/>
    <property type="project" value="InterPro"/>
</dbReference>